<feature type="region of interest" description="Disordered" evidence="2">
    <location>
        <begin position="537"/>
        <end position="594"/>
    </location>
</feature>
<evidence type="ECO:0000256" key="2">
    <source>
        <dbReference type="SAM" id="MobiDB-lite"/>
    </source>
</evidence>
<feature type="compositionally biased region" description="Acidic residues" evidence="2">
    <location>
        <begin position="566"/>
        <end position="588"/>
    </location>
</feature>
<reference evidence="3" key="1">
    <citation type="submission" date="2013-12" db="EMBL/GenBank/DDBJ databases">
        <title>The Genome Sequence of Aphanomyces astaci APO3.</title>
        <authorList>
            <consortium name="The Broad Institute Genomics Platform"/>
            <person name="Russ C."/>
            <person name="Tyler B."/>
            <person name="van West P."/>
            <person name="Dieguez-Uribeondo J."/>
            <person name="Young S.K."/>
            <person name="Zeng Q."/>
            <person name="Gargeya S."/>
            <person name="Fitzgerald M."/>
            <person name="Abouelleil A."/>
            <person name="Alvarado L."/>
            <person name="Chapman S.B."/>
            <person name="Gainer-Dewar J."/>
            <person name="Goldberg J."/>
            <person name="Griggs A."/>
            <person name="Gujja S."/>
            <person name="Hansen M."/>
            <person name="Howarth C."/>
            <person name="Imamovic A."/>
            <person name="Ireland A."/>
            <person name="Larimer J."/>
            <person name="McCowan C."/>
            <person name="Murphy C."/>
            <person name="Pearson M."/>
            <person name="Poon T.W."/>
            <person name="Priest M."/>
            <person name="Roberts A."/>
            <person name="Saif S."/>
            <person name="Shea T."/>
            <person name="Sykes S."/>
            <person name="Wortman J."/>
            <person name="Nusbaum C."/>
            <person name="Birren B."/>
        </authorList>
    </citation>
    <scope>NUCLEOTIDE SEQUENCE [LARGE SCALE GENOMIC DNA]</scope>
    <source>
        <strain evidence="3">APO3</strain>
    </source>
</reference>
<dbReference type="VEuPathDB" id="FungiDB:H257_17473"/>
<dbReference type="STRING" id="112090.W4FGE5"/>
<dbReference type="Gene3D" id="2.20.110.10">
    <property type="entry name" value="Histone H3 K4-specific methyltransferase SET7/9 N-terminal domain"/>
    <property type="match status" value="2"/>
</dbReference>
<dbReference type="OrthoDB" id="423343at2759"/>
<dbReference type="InterPro" id="IPR003409">
    <property type="entry name" value="MORN"/>
</dbReference>
<dbReference type="Pfam" id="PF02493">
    <property type="entry name" value="MORN"/>
    <property type="match status" value="5"/>
</dbReference>
<dbReference type="RefSeq" id="XP_009844577.1">
    <property type="nucleotide sequence ID" value="XM_009846275.1"/>
</dbReference>
<dbReference type="EMBL" id="KI913221">
    <property type="protein sequence ID" value="ETV65921.1"/>
    <property type="molecule type" value="Genomic_DNA"/>
</dbReference>
<dbReference type="AlphaFoldDB" id="W4FGE5"/>
<dbReference type="GeneID" id="20819469"/>
<evidence type="ECO:0000256" key="1">
    <source>
        <dbReference type="ARBA" id="ARBA00022737"/>
    </source>
</evidence>
<organism evidence="3">
    <name type="scientific">Aphanomyces astaci</name>
    <name type="common">Crayfish plague agent</name>
    <dbReference type="NCBI Taxonomy" id="112090"/>
    <lineage>
        <taxon>Eukaryota</taxon>
        <taxon>Sar</taxon>
        <taxon>Stramenopiles</taxon>
        <taxon>Oomycota</taxon>
        <taxon>Saprolegniomycetes</taxon>
        <taxon>Saprolegniales</taxon>
        <taxon>Verrucalvaceae</taxon>
        <taxon>Aphanomyces</taxon>
    </lineage>
</organism>
<evidence type="ECO:0000313" key="3">
    <source>
        <dbReference type="EMBL" id="ETV65921.1"/>
    </source>
</evidence>
<gene>
    <name evidence="3" type="ORF">H257_17473</name>
</gene>
<dbReference type="PANTHER" id="PTHR43215">
    <property type="entry name" value="RADIAL SPOKE HEAD 1 HOMOLOG"/>
    <property type="match status" value="1"/>
</dbReference>
<accession>W4FGE5</accession>
<dbReference type="PANTHER" id="PTHR43215:SF14">
    <property type="entry name" value="RADIAL SPOKE HEAD 1 HOMOLOG"/>
    <property type="match status" value="1"/>
</dbReference>
<proteinExistence type="predicted"/>
<dbReference type="SUPFAM" id="SSF82185">
    <property type="entry name" value="Histone H3 K4-specific methyltransferase SET7/9 N-terminal domain"/>
    <property type="match status" value="1"/>
</dbReference>
<name>W4FGE5_APHAT</name>
<protein>
    <submittedName>
        <fullName evidence="3">Uncharacterized protein</fullName>
    </submittedName>
</protein>
<dbReference type="SMART" id="SM00698">
    <property type="entry name" value="MORN"/>
    <property type="match status" value="5"/>
</dbReference>
<sequence>MEAPSAGGEALTLLAGIAKMELDGWTKHVRADASDQLKAMRQGMGADASDQLKAMRQGMGAASRARAKARAERERRTMKREGMYNPHVIKAKAAAQLRKEELTKLMKDVNVLLRKERKNIPQWIRKYKDEDPRCVYYHSMLRRVGLPERHARFAPWFLKSNQLVLNKYGQKLFDRFEAAYLAQAERLNDTEAAVQSHQAFVKRVACLQLGPREQNQSLLQRAYRTASFPAPKLHVADSTSVVHPLLRQDNNRINEDDDTPLAVVADKDDMDDPTAKVIPIAPVKLTAAPPGLAPAVPGKVESHGKHLYHAYNGRWKDGHMRGPVGVYEFADGGKYTGAWKDSVQCGMGTAEYPNGTAYVGQWKEGKYHGQGKWSSKSGIEYAGEWKHGMRDGKGRLTLPSGATYEGEFYKNQRHGLGVESSPLGYKYKGGFRMNRIYGQGQVEIEMDNGKLHVYAKEQWQPCLLGEAAMEAKSHWLGIDAHDEVLMRRLMRVRDDFRADDLQENFHVQEAQRIVDEERARKQALREANKDKRDALARAKEAFQNRILQADESEDDENAPKSNVTPSDDDDDDGDDDDGDDESQDDSKDDDVASG</sequence>
<keyword evidence="1" id="KW-0677">Repeat</keyword>